<dbReference type="Gene3D" id="2.60.40.2700">
    <property type="match status" value="2"/>
</dbReference>
<feature type="chain" id="PRO_5046235624" evidence="1">
    <location>
        <begin position="21"/>
        <end position="517"/>
    </location>
</feature>
<evidence type="ECO:0000313" key="3">
    <source>
        <dbReference type="Proteomes" id="UP001183817"/>
    </source>
</evidence>
<feature type="signal peptide" evidence="1">
    <location>
        <begin position="1"/>
        <end position="20"/>
    </location>
</feature>
<gene>
    <name evidence="2" type="ORF">J2S64_003670</name>
</gene>
<keyword evidence="3" id="KW-1185">Reference proteome</keyword>
<dbReference type="Proteomes" id="UP001183817">
    <property type="component" value="Unassembled WGS sequence"/>
</dbReference>
<accession>A0ABU2BMV8</accession>
<keyword evidence="1" id="KW-0732">Signal</keyword>
<dbReference type="EMBL" id="JAVDYI010000001">
    <property type="protein sequence ID" value="MDR7359979.1"/>
    <property type="molecule type" value="Genomic_DNA"/>
</dbReference>
<dbReference type="RefSeq" id="WP_310292638.1">
    <property type="nucleotide sequence ID" value="NZ_BAAAWO010000001.1"/>
</dbReference>
<organism evidence="2 3">
    <name type="scientific">Paeniglutamicibacter sulfureus</name>
    <dbReference type="NCBI Taxonomy" id="43666"/>
    <lineage>
        <taxon>Bacteria</taxon>
        <taxon>Bacillati</taxon>
        <taxon>Actinomycetota</taxon>
        <taxon>Actinomycetes</taxon>
        <taxon>Micrococcales</taxon>
        <taxon>Micrococcaceae</taxon>
        <taxon>Paeniglutamicibacter</taxon>
    </lineage>
</organism>
<evidence type="ECO:0000256" key="1">
    <source>
        <dbReference type="SAM" id="SignalP"/>
    </source>
</evidence>
<proteinExistence type="predicted"/>
<sequence>MKNSVTAASLLLAGTPAVTAAPAARVATETAFAIPSEYDVEGKIESIASPAWTSNPDLDGWVFAGDTVTAVANIPEGATATYEWFEGKDGIAVATGVTTQTYTTPLISRHIMVRIQITAADGTVAEQLGVSWVHRASVSTGTYEFENKPVIGERLYWKVTPVPGTPEWAAPTSYQSELFRDLFQNVGHPRYEGNGRFSALVGLDLGGKEIKAWVYGVSDPANPYFGYNGAATGPGLVVPHGKPRQGKVNLPATIRVGDRVLASTGPGWAPIFVAGAVALTIDGETYQNDSIEWDYEAKDLGKTVTYEILQFNEPANHWVSILKKSYKVGHGIMPAPNLKIGSTGKLDTRTAKVGTRIYANLHGGKLLPGQKVTYQWLRDGKPIAGATRRVYVLAAADYGKTVSFKTTITAPAYITKTATLKIGTKVTVAPSKPGKVTVAGTRRPGKTVKAVVSSWAPGSKLNYQWLRNGKAIKAATKSSYKLAKADASKNVSVKVTAKRHAYTTISKTSYTVKIAKK</sequence>
<evidence type="ECO:0000313" key="2">
    <source>
        <dbReference type="EMBL" id="MDR7359979.1"/>
    </source>
</evidence>
<name>A0ABU2BMV8_9MICC</name>
<reference evidence="2 3" key="1">
    <citation type="submission" date="2023-07" db="EMBL/GenBank/DDBJ databases">
        <title>Sequencing the genomes of 1000 actinobacteria strains.</title>
        <authorList>
            <person name="Klenk H.-P."/>
        </authorList>
    </citation>
    <scope>NUCLEOTIDE SEQUENCE [LARGE SCALE GENOMIC DNA]</scope>
    <source>
        <strain evidence="2 3">DSM 20167</strain>
    </source>
</reference>
<protein>
    <submittedName>
        <fullName evidence="2">Uncharacterized protein</fullName>
    </submittedName>
</protein>
<comment type="caution">
    <text evidence="2">The sequence shown here is derived from an EMBL/GenBank/DDBJ whole genome shotgun (WGS) entry which is preliminary data.</text>
</comment>